<dbReference type="SUPFAM" id="SSF160755">
    <property type="entry name" value="YugN-like"/>
    <property type="match status" value="1"/>
</dbReference>
<comment type="caution">
    <text evidence="1">The sequence shown here is derived from an EMBL/GenBank/DDBJ whole genome shotgun (WGS) entry which is preliminary data.</text>
</comment>
<name>A0A4R2NX46_9BACL</name>
<reference evidence="1 2" key="1">
    <citation type="submission" date="2019-03" db="EMBL/GenBank/DDBJ databases">
        <title>Genomic Encyclopedia of Type Strains, Phase IV (KMG-IV): sequencing the most valuable type-strain genomes for metagenomic binning, comparative biology and taxonomic classification.</title>
        <authorList>
            <person name="Goeker M."/>
        </authorList>
    </citation>
    <scope>NUCLEOTIDE SEQUENCE [LARGE SCALE GENOMIC DNA]</scope>
    <source>
        <strain evidence="1 2">DSM 19377</strain>
    </source>
</reference>
<dbReference type="Gene3D" id="3.30.310.100">
    <property type="entry name" value="YugN-like"/>
    <property type="match status" value="1"/>
</dbReference>
<evidence type="ECO:0000313" key="1">
    <source>
        <dbReference type="EMBL" id="TCP26592.1"/>
    </source>
</evidence>
<protein>
    <submittedName>
        <fullName evidence="1">YugN-like protein</fullName>
    </submittedName>
</protein>
<proteinExistence type="predicted"/>
<gene>
    <name evidence="1" type="ORF">EV207_11922</name>
</gene>
<dbReference type="InterPro" id="IPR036491">
    <property type="entry name" value="YugN-like_sf"/>
</dbReference>
<evidence type="ECO:0000313" key="2">
    <source>
        <dbReference type="Proteomes" id="UP000295416"/>
    </source>
</evidence>
<dbReference type="InterPro" id="IPR014967">
    <property type="entry name" value="Uncharacterised_YugN-like"/>
</dbReference>
<keyword evidence="2" id="KW-1185">Reference proteome</keyword>
<dbReference type="AlphaFoldDB" id="A0A4R2NX46"/>
<dbReference type="RefSeq" id="WP_132746597.1">
    <property type="nucleotide sequence ID" value="NZ_SLXK01000019.1"/>
</dbReference>
<dbReference type="EMBL" id="SLXK01000019">
    <property type="protein sequence ID" value="TCP26592.1"/>
    <property type="molecule type" value="Genomic_DNA"/>
</dbReference>
<dbReference type="Proteomes" id="UP000295416">
    <property type="component" value="Unassembled WGS sequence"/>
</dbReference>
<dbReference type="OrthoDB" id="2988890at2"/>
<dbReference type="Pfam" id="PF08868">
    <property type="entry name" value="YugN"/>
    <property type="match status" value="1"/>
</dbReference>
<organism evidence="1 2">
    <name type="scientific">Scopulibacillus darangshiensis</name>
    <dbReference type="NCBI Taxonomy" id="442528"/>
    <lineage>
        <taxon>Bacteria</taxon>
        <taxon>Bacillati</taxon>
        <taxon>Bacillota</taxon>
        <taxon>Bacilli</taxon>
        <taxon>Bacillales</taxon>
        <taxon>Sporolactobacillaceae</taxon>
        <taxon>Scopulibacillus</taxon>
    </lineage>
</organism>
<accession>A0A4R2NX46</accession>
<sequence>MKTIDSRLSGQEFSLIELENKLKPLGYVIGGNWDYDHGYFDYKIKEDEGYIYLRLPFQAINGMLDQDGAVVSLGEPFILRHKYRKGPDDHVDVGSVTASINQFQTPVEKDAGSDKYLGVGRELVNKLESELMSQ</sequence>